<feature type="domain" description="NADH:flavin oxidoreductase/NADH oxidase N-terminal" evidence="4">
    <location>
        <begin position="5"/>
        <end position="344"/>
    </location>
</feature>
<dbReference type="CDD" id="cd02933">
    <property type="entry name" value="OYE_like_FMN"/>
    <property type="match status" value="1"/>
</dbReference>
<dbReference type="PANTHER" id="PTHR22893">
    <property type="entry name" value="NADH OXIDOREDUCTASE-RELATED"/>
    <property type="match status" value="1"/>
</dbReference>
<dbReference type="EMBL" id="JACHEB010000003">
    <property type="protein sequence ID" value="MBB5327848.1"/>
    <property type="molecule type" value="Genomic_DNA"/>
</dbReference>
<dbReference type="EC" id="1.-.-.-" evidence="5"/>
<comment type="cofactor">
    <cofactor evidence="1">
        <name>FMN</name>
        <dbReference type="ChEBI" id="CHEBI:58210"/>
    </cofactor>
</comment>
<dbReference type="RefSeq" id="WP_183974909.1">
    <property type="nucleotide sequence ID" value="NZ_JACHEB010000003.1"/>
</dbReference>
<evidence type="ECO:0000256" key="2">
    <source>
        <dbReference type="ARBA" id="ARBA00005979"/>
    </source>
</evidence>
<dbReference type="InterPro" id="IPR013785">
    <property type="entry name" value="Aldolase_TIM"/>
</dbReference>
<evidence type="ECO:0000256" key="3">
    <source>
        <dbReference type="ARBA" id="ARBA00023002"/>
    </source>
</evidence>
<accession>A0A9X0U320</accession>
<evidence type="ECO:0000256" key="1">
    <source>
        <dbReference type="ARBA" id="ARBA00001917"/>
    </source>
</evidence>
<comment type="similarity">
    <text evidence="2">Belongs to the NADH:flavin oxidoreductase/NADH oxidase family.</text>
</comment>
<dbReference type="Proteomes" id="UP000535182">
    <property type="component" value="Unassembled WGS sequence"/>
</dbReference>
<dbReference type="GO" id="GO:0005829">
    <property type="term" value="C:cytosol"/>
    <property type="evidence" value="ECO:0007669"/>
    <property type="project" value="UniProtKB-ARBA"/>
</dbReference>
<sequence>MSTSKLFSKVSVGPFTLAHRVVMAPMTRMRSNADDTVSDIMVEHYGQRASKNALLIMEGSVVSPKGNSYQGAPGIHDDRFIPGFKKIADAVHAKGGLIFAQLYHGGRVSHFSLQPNGEAPVAPSEVPFTGHAATREGEVVASPARALELGEIAGVVEEFRAAAERAKKAGFDGIELHSANGYLLDQFLEDTSNKRTDAYGGSLENRTRFLLEVVAAAVSVWGPGRVGVRVTPSGEFNEMGDSNPDALFSYLAGRLNEFELAWFHVVEPRIVGDHSKEDADKMAPIASAHLRKVYKGTLIAAGGFNRQSAEAILERGEADLVAFGRFYSANPDLPERLKNNLPLNKYDRSRFYGGDARGYNDYPFYQESVAAASSAGSH</sequence>
<evidence type="ECO:0000259" key="4">
    <source>
        <dbReference type="Pfam" id="PF00724"/>
    </source>
</evidence>
<dbReference type="InterPro" id="IPR001155">
    <property type="entry name" value="OxRdtase_FMN_N"/>
</dbReference>
<name>A0A9X0U320_9BACT</name>
<organism evidence="5 6">
    <name type="scientific">Tunturiibacter gelidiferens</name>
    <dbReference type="NCBI Taxonomy" id="3069689"/>
    <lineage>
        <taxon>Bacteria</taxon>
        <taxon>Pseudomonadati</taxon>
        <taxon>Acidobacteriota</taxon>
        <taxon>Terriglobia</taxon>
        <taxon>Terriglobales</taxon>
        <taxon>Acidobacteriaceae</taxon>
        <taxon>Tunturiibacter</taxon>
    </lineage>
</organism>
<dbReference type="FunFam" id="3.20.20.70:FF:000059">
    <property type="entry name" value="N-ethylmaleimide reductase, FMN-linked"/>
    <property type="match status" value="1"/>
</dbReference>
<dbReference type="InterPro" id="IPR045247">
    <property type="entry name" value="Oye-like"/>
</dbReference>
<comment type="caution">
    <text evidence="5">The sequence shown here is derived from an EMBL/GenBank/DDBJ whole genome shotgun (WGS) entry which is preliminary data.</text>
</comment>
<dbReference type="GO" id="GO:0016628">
    <property type="term" value="F:oxidoreductase activity, acting on the CH-CH group of donors, NAD or NADP as acceptor"/>
    <property type="evidence" value="ECO:0007669"/>
    <property type="project" value="UniProtKB-ARBA"/>
</dbReference>
<protein>
    <submittedName>
        <fullName evidence="5">N-ethylmaleimide reductase</fullName>
        <ecNumber evidence="5">1.-.-.-</ecNumber>
    </submittedName>
</protein>
<dbReference type="Gene3D" id="3.20.20.70">
    <property type="entry name" value="Aldolase class I"/>
    <property type="match status" value="1"/>
</dbReference>
<reference evidence="5 6" key="1">
    <citation type="submission" date="2020-08" db="EMBL/GenBank/DDBJ databases">
        <title>Genomic Encyclopedia of Type Strains, Phase IV (KMG-V): Genome sequencing to study the core and pangenomes of soil and plant-associated prokaryotes.</title>
        <authorList>
            <person name="Whitman W."/>
        </authorList>
    </citation>
    <scope>NUCLEOTIDE SEQUENCE [LARGE SCALE GENOMIC DNA]</scope>
    <source>
        <strain evidence="5 6">X5P2</strain>
    </source>
</reference>
<dbReference type="PANTHER" id="PTHR22893:SF91">
    <property type="entry name" value="NADPH DEHYDROGENASE 2-RELATED"/>
    <property type="match status" value="1"/>
</dbReference>
<evidence type="ECO:0000313" key="5">
    <source>
        <dbReference type="EMBL" id="MBB5327848.1"/>
    </source>
</evidence>
<keyword evidence="6" id="KW-1185">Reference proteome</keyword>
<gene>
    <name evidence="5" type="ORF">HDF14_001454</name>
</gene>
<dbReference type="SUPFAM" id="SSF51395">
    <property type="entry name" value="FMN-linked oxidoreductases"/>
    <property type="match status" value="1"/>
</dbReference>
<dbReference type="AlphaFoldDB" id="A0A9X0U320"/>
<keyword evidence="3 5" id="KW-0560">Oxidoreductase</keyword>
<dbReference type="Pfam" id="PF00724">
    <property type="entry name" value="Oxidored_FMN"/>
    <property type="match status" value="1"/>
</dbReference>
<dbReference type="GO" id="GO:0010181">
    <property type="term" value="F:FMN binding"/>
    <property type="evidence" value="ECO:0007669"/>
    <property type="project" value="InterPro"/>
</dbReference>
<evidence type="ECO:0000313" key="6">
    <source>
        <dbReference type="Proteomes" id="UP000535182"/>
    </source>
</evidence>
<proteinExistence type="inferred from homology"/>